<accession>A0A388SAU9</accession>
<reference evidence="1 2" key="1">
    <citation type="journal article" date="2018" name="Int. J. Syst. Evol. Microbiol.">
        <title>Mesosutterella multiformis gen. nov., sp. nov., a member of the family Sutterellaceae and Sutterella megalosphaeroides sp. nov., isolated from human faeces.</title>
        <authorList>
            <person name="Sakamoto M."/>
            <person name="Ikeyama N."/>
            <person name="Kunihiro T."/>
            <person name="Iino T."/>
            <person name="Yuki M."/>
            <person name="Ohkuma M."/>
        </authorList>
    </citation>
    <scope>NUCLEOTIDE SEQUENCE [LARGE SCALE GENOMIC DNA]</scope>
    <source>
        <strain evidence="1 2">4NBBH2</strain>
    </source>
</reference>
<sequence length="49" mass="5573">MQCIGEKPKNAESSDLMRDLMPYYQGRAEESEYGPAAKKKGQNCYVLPF</sequence>
<dbReference type="AlphaFoldDB" id="A0A388SAU9"/>
<dbReference type="Proteomes" id="UP000266091">
    <property type="component" value="Unassembled WGS sequence"/>
</dbReference>
<organism evidence="1 2">
    <name type="scientific">Mesosutterella multiformis</name>
    <dbReference type="NCBI Taxonomy" id="2259133"/>
    <lineage>
        <taxon>Bacteria</taxon>
        <taxon>Pseudomonadati</taxon>
        <taxon>Pseudomonadota</taxon>
        <taxon>Betaproteobacteria</taxon>
        <taxon>Burkholderiales</taxon>
        <taxon>Sutterellaceae</taxon>
        <taxon>Mesosutterella</taxon>
    </lineage>
</organism>
<proteinExistence type="predicted"/>
<evidence type="ECO:0000313" key="2">
    <source>
        <dbReference type="Proteomes" id="UP000266091"/>
    </source>
</evidence>
<keyword evidence="2" id="KW-1185">Reference proteome</keyword>
<gene>
    <name evidence="1" type="ORF">MESMUL_07910</name>
</gene>
<dbReference type="EMBL" id="BGZJ01000001">
    <property type="protein sequence ID" value="GBO93437.1"/>
    <property type="molecule type" value="Genomic_DNA"/>
</dbReference>
<name>A0A388SAU9_9BURK</name>
<protein>
    <submittedName>
        <fullName evidence="1">Uncharacterized protein</fullName>
    </submittedName>
</protein>
<evidence type="ECO:0000313" key="1">
    <source>
        <dbReference type="EMBL" id="GBO93437.1"/>
    </source>
</evidence>
<comment type="caution">
    <text evidence="1">The sequence shown here is derived from an EMBL/GenBank/DDBJ whole genome shotgun (WGS) entry which is preliminary data.</text>
</comment>